<sequence length="394" mass="45853">MKKAVLLLLLALSIVTCGVKKTQNLLSEGDYDAAIDRAVEGLRSNKNAKGKQDYVYLLEEAFAKAKERDLRDINFMTQEGNPRNYERIYTSYLNLNSRQNKIRPILPLPLLKKGRNAYFPFEDYTNQIIASRNTLSKYLYDNSKALLVTNNKPMIRRAYEDLNYLNQINPSYKDVLKLIEEAHFKGTDFVEVALKNETDMIIPTRLQNELLDFNTYGMNDKWTVYHSRPQKGIHYDYGLILNFRTINISPEQVKEKVFYKEKQVKDGVKTLLDTNGKVVKDSLGNSIKVDNFKTVKARIYEFNQFKACQIAAKIDYTNLQNNQLLQTFPIQSEFIFQNTYANFKGDKIAVEQDYYSFFNRGPLPFPSNEQMVYDTGEDLKNKLKNILKNNKFQN</sequence>
<accession>A0A1B9E9F8</accession>
<keyword evidence="3" id="KW-1185">Reference proteome</keyword>
<feature type="signal peptide" evidence="1">
    <location>
        <begin position="1"/>
        <end position="17"/>
    </location>
</feature>
<keyword evidence="1" id="KW-0732">Signal</keyword>
<evidence type="ECO:0008006" key="4">
    <source>
        <dbReference type="Google" id="ProtNLM"/>
    </source>
</evidence>
<dbReference type="STRING" id="1763534.GCA_001831475_01771"/>
<dbReference type="RefSeq" id="WP_066331262.1">
    <property type="nucleotide sequence ID" value="NZ_CP017688.1"/>
</dbReference>
<evidence type="ECO:0000313" key="3">
    <source>
        <dbReference type="Proteomes" id="UP000093510"/>
    </source>
</evidence>
<evidence type="ECO:0000313" key="2">
    <source>
        <dbReference type="EMBL" id="OCB78597.1"/>
    </source>
</evidence>
<organism evidence="2 3">
    <name type="scientific">Flavobacterium crassostreae</name>
    <dbReference type="NCBI Taxonomy" id="1763534"/>
    <lineage>
        <taxon>Bacteria</taxon>
        <taxon>Pseudomonadati</taxon>
        <taxon>Bacteroidota</taxon>
        <taxon>Flavobacteriia</taxon>
        <taxon>Flavobacteriales</taxon>
        <taxon>Flavobacteriaceae</taxon>
        <taxon>Flavobacterium</taxon>
    </lineage>
</organism>
<gene>
    <name evidence="2" type="ORF">LPBF_00950</name>
</gene>
<protein>
    <recommendedName>
        <fullName evidence="4">Lipoprotein</fullName>
    </recommendedName>
</protein>
<evidence type="ECO:0000256" key="1">
    <source>
        <dbReference type="SAM" id="SignalP"/>
    </source>
</evidence>
<dbReference type="Proteomes" id="UP000093510">
    <property type="component" value="Unassembled WGS sequence"/>
</dbReference>
<name>A0A1B9E9F8_9FLAO</name>
<dbReference type="AlphaFoldDB" id="A0A1B9E9F8"/>
<reference evidence="2 3" key="1">
    <citation type="submission" date="2016-03" db="EMBL/GenBank/DDBJ databases">
        <authorList>
            <person name="Ploux O."/>
        </authorList>
    </citation>
    <scope>NUCLEOTIDE SEQUENCE [LARGE SCALE GENOMIC DNA]</scope>
    <source>
        <strain evidence="2 3">LPB0076</strain>
    </source>
</reference>
<feature type="chain" id="PRO_5008625469" description="Lipoprotein" evidence="1">
    <location>
        <begin position="18"/>
        <end position="394"/>
    </location>
</feature>
<proteinExistence type="predicted"/>
<dbReference type="OrthoDB" id="1489643at2"/>
<dbReference type="EMBL" id="LVEP01000002">
    <property type="protein sequence ID" value="OCB78597.1"/>
    <property type="molecule type" value="Genomic_DNA"/>
</dbReference>
<comment type="caution">
    <text evidence="2">The sequence shown here is derived from an EMBL/GenBank/DDBJ whole genome shotgun (WGS) entry which is preliminary data.</text>
</comment>